<dbReference type="Pfam" id="PF13419">
    <property type="entry name" value="HAD_2"/>
    <property type="match status" value="1"/>
</dbReference>
<dbReference type="Proteomes" id="UP001239019">
    <property type="component" value="Unassembled WGS sequence"/>
</dbReference>
<evidence type="ECO:0000256" key="2">
    <source>
        <dbReference type="ARBA" id="ARBA00022801"/>
    </source>
</evidence>
<dbReference type="NCBIfam" id="TIGR01549">
    <property type="entry name" value="HAD-SF-IA-v1"/>
    <property type="match status" value="1"/>
</dbReference>
<dbReference type="InterPro" id="IPR036412">
    <property type="entry name" value="HAD-like_sf"/>
</dbReference>
<dbReference type="InterPro" id="IPR023198">
    <property type="entry name" value="PGP-like_dom2"/>
</dbReference>
<evidence type="ECO:0000313" key="6">
    <source>
        <dbReference type="Proteomes" id="UP001239019"/>
    </source>
</evidence>
<dbReference type="SFLD" id="SFLDS00003">
    <property type="entry name" value="Haloacid_Dehalogenase"/>
    <property type="match status" value="1"/>
</dbReference>
<keyword evidence="6" id="KW-1185">Reference proteome</keyword>
<evidence type="ECO:0000256" key="1">
    <source>
        <dbReference type="ARBA" id="ARBA00022723"/>
    </source>
</evidence>
<keyword evidence="4" id="KW-0119">Carbohydrate metabolism</keyword>
<dbReference type="PANTHER" id="PTHR43434:SF23">
    <property type="entry name" value="PHOSPHOGLYCOLATE PHOSPHATASE"/>
    <property type="match status" value="1"/>
</dbReference>
<keyword evidence="2 5" id="KW-0378">Hydrolase</keyword>
<dbReference type="SFLD" id="SFLDG01129">
    <property type="entry name" value="C1.5:_HAD__Beta-PGM__Phosphata"/>
    <property type="match status" value="1"/>
</dbReference>
<dbReference type="InterPro" id="IPR006439">
    <property type="entry name" value="HAD-SF_hydro_IA"/>
</dbReference>
<dbReference type="GO" id="GO:0016787">
    <property type="term" value="F:hydrolase activity"/>
    <property type="evidence" value="ECO:0007669"/>
    <property type="project" value="UniProtKB-KW"/>
</dbReference>
<evidence type="ECO:0000313" key="5">
    <source>
        <dbReference type="EMBL" id="MDQ2069172.1"/>
    </source>
</evidence>
<sequence length="232" mass="24526">MRYRALLLDLDGTLADTAADLGAALNALLLEEGRAALPPERIRPVASDGARGLLSLGFAVSHEDARFAGLRERLLDAYMARIAAETRLFDGMQTLLARVAEAGMHWGIVTNKPTWLTEPLMSALAVEPPAACVVCGDTAEHAKPHPAPLLHAARAIGCAPQECLYVGDAARDIEAAIAAGMPALVAGWGYLPEDDDPGRWGAQAILASPEALRQWLSPHLAMSRTDTVSGHG</sequence>
<proteinExistence type="predicted"/>
<dbReference type="SUPFAM" id="SSF56784">
    <property type="entry name" value="HAD-like"/>
    <property type="match status" value="1"/>
</dbReference>
<dbReference type="InterPro" id="IPR050155">
    <property type="entry name" value="HAD-like_hydrolase_sf"/>
</dbReference>
<gene>
    <name evidence="5" type="ORF">RBH19_04745</name>
</gene>
<dbReference type="Gene3D" id="1.10.150.240">
    <property type="entry name" value="Putative phosphatase, domain 2"/>
    <property type="match status" value="1"/>
</dbReference>
<accession>A0ABU0W575</accession>
<reference evidence="5 6" key="1">
    <citation type="submission" date="2023-08" db="EMBL/GenBank/DDBJ databases">
        <title>Whole-genome sequencing of halo(alkali)philic microorganisms from hypersaline lakes.</title>
        <authorList>
            <person name="Sorokin D.Y."/>
            <person name="Abbas B."/>
            <person name="Merkel A.Y."/>
        </authorList>
    </citation>
    <scope>NUCLEOTIDE SEQUENCE [LARGE SCALE GENOMIC DNA]</scope>
    <source>
        <strain evidence="5 6">AB-CW4</strain>
    </source>
</reference>
<evidence type="ECO:0000256" key="4">
    <source>
        <dbReference type="ARBA" id="ARBA00023277"/>
    </source>
</evidence>
<dbReference type="PANTHER" id="PTHR43434">
    <property type="entry name" value="PHOSPHOGLYCOLATE PHOSPHATASE"/>
    <property type="match status" value="1"/>
</dbReference>
<dbReference type="Gene3D" id="3.40.50.1000">
    <property type="entry name" value="HAD superfamily/HAD-like"/>
    <property type="match status" value="1"/>
</dbReference>
<protein>
    <submittedName>
        <fullName evidence="5">HAD-IA family hydrolase</fullName>
    </submittedName>
</protein>
<comment type="caution">
    <text evidence="5">The sequence shown here is derived from an EMBL/GenBank/DDBJ whole genome shotgun (WGS) entry which is preliminary data.</text>
</comment>
<keyword evidence="3" id="KW-0460">Magnesium</keyword>
<dbReference type="EMBL" id="JAVDDT010000002">
    <property type="protein sequence ID" value="MDQ2069172.1"/>
    <property type="molecule type" value="Genomic_DNA"/>
</dbReference>
<dbReference type="InterPro" id="IPR023214">
    <property type="entry name" value="HAD_sf"/>
</dbReference>
<evidence type="ECO:0000256" key="3">
    <source>
        <dbReference type="ARBA" id="ARBA00022842"/>
    </source>
</evidence>
<dbReference type="NCBIfam" id="TIGR01509">
    <property type="entry name" value="HAD-SF-IA-v3"/>
    <property type="match status" value="1"/>
</dbReference>
<name>A0ABU0W575_9GAMM</name>
<organism evidence="5 6">
    <name type="scientific">Natronospira bacteriovora</name>
    <dbReference type="NCBI Taxonomy" id="3069753"/>
    <lineage>
        <taxon>Bacteria</taxon>
        <taxon>Pseudomonadati</taxon>
        <taxon>Pseudomonadota</taxon>
        <taxon>Gammaproteobacteria</taxon>
        <taxon>Natronospirales</taxon>
        <taxon>Natronospiraceae</taxon>
        <taxon>Natronospira</taxon>
    </lineage>
</organism>
<dbReference type="InterPro" id="IPR041492">
    <property type="entry name" value="HAD_2"/>
</dbReference>
<keyword evidence="1" id="KW-0479">Metal-binding</keyword>
<dbReference type="RefSeq" id="WP_306727662.1">
    <property type="nucleotide sequence ID" value="NZ_JAVDDT010000002.1"/>
</dbReference>